<dbReference type="SUPFAM" id="SSF63829">
    <property type="entry name" value="Calcium-dependent phosphotriesterase"/>
    <property type="match status" value="1"/>
</dbReference>
<dbReference type="Pfam" id="PF03022">
    <property type="entry name" value="MRJP"/>
    <property type="match status" value="1"/>
</dbReference>
<evidence type="ECO:0000313" key="4">
    <source>
        <dbReference type="EMBL" id="RKR91210.1"/>
    </source>
</evidence>
<dbReference type="Gene3D" id="2.120.10.30">
    <property type="entry name" value="TolB, C-terminal domain"/>
    <property type="match status" value="1"/>
</dbReference>
<gene>
    <name evidence="4" type="ORF">BDK92_5602</name>
</gene>
<feature type="region of interest" description="Disordered" evidence="3">
    <location>
        <begin position="1"/>
        <end position="23"/>
    </location>
</feature>
<evidence type="ECO:0000256" key="1">
    <source>
        <dbReference type="ARBA" id="ARBA00004613"/>
    </source>
</evidence>
<dbReference type="Proteomes" id="UP000277671">
    <property type="component" value="Unassembled WGS sequence"/>
</dbReference>
<comment type="caution">
    <text evidence="4">The sequence shown here is derived from an EMBL/GenBank/DDBJ whole genome shotgun (WGS) entry which is preliminary data.</text>
</comment>
<dbReference type="PANTHER" id="PTHR10009">
    <property type="entry name" value="PROTEIN YELLOW-RELATED"/>
    <property type="match status" value="1"/>
</dbReference>
<feature type="compositionally biased region" description="Basic and acidic residues" evidence="3">
    <location>
        <begin position="8"/>
        <end position="23"/>
    </location>
</feature>
<evidence type="ECO:0000256" key="3">
    <source>
        <dbReference type="SAM" id="MobiDB-lite"/>
    </source>
</evidence>
<dbReference type="GO" id="GO:0005576">
    <property type="term" value="C:extracellular region"/>
    <property type="evidence" value="ECO:0007669"/>
    <property type="project" value="UniProtKB-SubCell"/>
</dbReference>
<keyword evidence="2" id="KW-0964">Secreted</keyword>
<proteinExistence type="predicted"/>
<keyword evidence="5" id="KW-1185">Reference proteome</keyword>
<evidence type="ECO:0000313" key="5">
    <source>
        <dbReference type="Proteomes" id="UP000277671"/>
    </source>
</evidence>
<accession>A0A495JQE5</accession>
<dbReference type="AlphaFoldDB" id="A0A495JQE5"/>
<comment type="subcellular location">
    <subcellularLocation>
        <location evidence="1">Secreted</location>
    </subcellularLocation>
</comment>
<protein>
    <submittedName>
        <fullName evidence="4">Sugar lactone lactonase YvrE</fullName>
    </submittedName>
</protein>
<sequence length="385" mass="41811">MGSIGPDHGGHGKGVREMSDRLASDEPMGDLEVVATFTGPMPTGVSVSHTGRIFVNFPKWGDQVTATVAEVRNGETHPYPDQAWNSPSGDDDPEAFVSVQSIVVDPADRLWVLDTGSPMLQPTRPGGPKLVRVDLDTNKVAQRIVFPADVALPTTYLNDVRFDLRRGPAGTAFITDSAASSGENAIIVVDLASGEAWRRLRNHPSTKAEPLSDFRPLVEGREFMKRPADGPPAPVDMGSDGIAISADGSRLYYCPLASRRLHSVSVDALVDRNLDDAQVAATVVDEGDRGSAGDGLESDDAGRIYLTAYEHNAILRRHPDGHLETVAHDPRMLWPDTMSVATDGHLYFTANQLHRQPDYQGGVDRRQRPYLLFRVPIDAGPVLLR</sequence>
<dbReference type="InterPro" id="IPR017996">
    <property type="entry name" value="MRJP/yellow-related"/>
</dbReference>
<name>A0A495JQE5_9ACTN</name>
<dbReference type="EMBL" id="RBKT01000001">
    <property type="protein sequence ID" value="RKR91210.1"/>
    <property type="molecule type" value="Genomic_DNA"/>
</dbReference>
<dbReference type="PANTHER" id="PTHR10009:SF18">
    <property type="entry name" value="PROTEIN YELLOW-LIKE PROTEIN"/>
    <property type="match status" value="1"/>
</dbReference>
<reference evidence="4 5" key="1">
    <citation type="submission" date="2018-10" db="EMBL/GenBank/DDBJ databases">
        <title>Sequencing the genomes of 1000 actinobacteria strains.</title>
        <authorList>
            <person name="Klenk H.-P."/>
        </authorList>
    </citation>
    <scope>NUCLEOTIDE SEQUENCE [LARGE SCALE GENOMIC DNA]</scope>
    <source>
        <strain evidence="4 5">DSM 45175</strain>
    </source>
</reference>
<organism evidence="4 5">
    <name type="scientific">Micromonospora pisi</name>
    <dbReference type="NCBI Taxonomy" id="589240"/>
    <lineage>
        <taxon>Bacteria</taxon>
        <taxon>Bacillati</taxon>
        <taxon>Actinomycetota</taxon>
        <taxon>Actinomycetes</taxon>
        <taxon>Micromonosporales</taxon>
        <taxon>Micromonosporaceae</taxon>
        <taxon>Micromonospora</taxon>
    </lineage>
</organism>
<dbReference type="InterPro" id="IPR011042">
    <property type="entry name" value="6-blade_b-propeller_TolB-like"/>
</dbReference>
<evidence type="ECO:0000256" key="2">
    <source>
        <dbReference type="ARBA" id="ARBA00022525"/>
    </source>
</evidence>